<evidence type="ECO:0000259" key="2">
    <source>
        <dbReference type="Pfam" id="PF12680"/>
    </source>
</evidence>
<dbReference type="InterPro" id="IPR037401">
    <property type="entry name" value="SnoaL-like"/>
</dbReference>
<protein>
    <recommendedName>
        <fullName evidence="2">SnoaL-like domain-containing protein</fullName>
    </recommendedName>
</protein>
<name>A0A7W9A537_9CAUL</name>
<comment type="caution">
    <text evidence="3">The sequence shown here is derived from an EMBL/GenBank/DDBJ whole genome shotgun (WGS) entry which is preliminary data.</text>
</comment>
<dbReference type="EMBL" id="JACIJB010000013">
    <property type="protein sequence ID" value="MBB5661624.1"/>
    <property type="molecule type" value="Genomic_DNA"/>
</dbReference>
<dbReference type="Proteomes" id="UP000548978">
    <property type="component" value="Unassembled WGS sequence"/>
</dbReference>
<dbReference type="PANTHER" id="PTHR41252">
    <property type="entry name" value="BLR2505 PROTEIN"/>
    <property type="match status" value="1"/>
</dbReference>
<accession>A0A7W9A537</accession>
<dbReference type="InterPro" id="IPR032710">
    <property type="entry name" value="NTF2-like_dom_sf"/>
</dbReference>
<evidence type="ECO:0000313" key="3">
    <source>
        <dbReference type="EMBL" id="MBB5661624.1"/>
    </source>
</evidence>
<keyword evidence="4" id="KW-1185">Reference proteome</keyword>
<feature type="signal peptide" evidence="1">
    <location>
        <begin position="1"/>
        <end position="21"/>
    </location>
</feature>
<dbReference type="Pfam" id="PF12680">
    <property type="entry name" value="SnoaL_2"/>
    <property type="match status" value="1"/>
</dbReference>
<feature type="domain" description="SnoaL-like" evidence="2">
    <location>
        <begin position="44"/>
        <end position="152"/>
    </location>
</feature>
<dbReference type="Gene3D" id="3.10.450.50">
    <property type="match status" value="1"/>
</dbReference>
<dbReference type="AlphaFoldDB" id="A0A7W9A537"/>
<keyword evidence="1" id="KW-0732">Signal</keyword>
<evidence type="ECO:0000313" key="4">
    <source>
        <dbReference type="Proteomes" id="UP000548978"/>
    </source>
</evidence>
<reference evidence="3 4" key="1">
    <citation type="submission" date="2020-08" db="EMBL/GenBank/DDBJ databases">
        <title>Genomic Encyclopedia of Type Strains, Phase IV (KMG-IV): sequencing the most valuable type-strain genomes for metagenomic binning, comparative biology and taxonomic classification.</title>
        <authorList>
            <person name="Goeker M."/>
        </authorList>
    </citation>
    <scope>NUCLEOTIDE SEQUENCE [LARGE SCALE GENOMIC DNA]</scope>
    <source>
        <strain evidence="3 4">DSM 24448</strain>
    </source>
</reference>
<dbReference type="RefSeq" id="WP_164461778.1">
    <property type="nucleotide sequence ID" value="NZ_JACIJB010000013.1"/>
</dbReference>
<proteinExistence type="predicted"/>
<gene>
    <name evidence="3" type="ORF">FHS65_002389</name>
</gene>
<dbReference type="SUPFAM" id="SSF54427">
    <property type="entry name" value="NTF2-like"/>
    <property type="match status" value="1"/>
</dbReference>
<sequence length="169" mass="17595">MNYRFGTVVSVAAAIVLAAPAAATSVDRAPAPVAAQDPANQAVVEALYAAFAQGDGPGIAAVLSPDLMWIEAEGGPYADLNPYEGPQAVFEGVFGRIGAAFSGFAATPVSYWPSGDRVIVEGRYTGTHIATGEVLDAQFVHVFTVRDGVIVAFQQYTDTAQWVDVVTAD</sequence>
<organism evidence="3 4">
    <name type="scientific">Brevundimonas halotolerans</name>
    <dbReference type="NCBI Taxonomy" id="69670"/>
    <lineage>
        <taxon>Bacteria</taxon>
        <taxon>Pseudomonadati</taxon>
        <taxon>Pseudomonadota</taxon>
        <taxon>Alphaproteobacteria</taxon>
        <taxon>Caulobacterales</taxon>
        <taxon>Caulobacteraceae</taxon>
        <taxon>Brevundimonas</taxon>
    </lineage>
</organism>
<evidence type="ECO:0000256" key="1">
    <source>
        <dbReference type="SAM" id="SignalP"/>
    </source>
</evidence>
<feature type="chain" id="PRO_5031366237" description="SnoaL-like domain-containing protein" evidence="1">
    <location>
        <begin position="22"/>
        <end position="169"/>
    </location>
</feature>
<dbReference type="PANTHER" id="PTHR41252:SF1">
    <property type="entry name" value="BLR2505 PROTEIN"/>
    <property type="match status" value="1"/>
</dbReference>